<proteinExistence type="predicted"/>
<dbReference type="AlphaFoldDB" id="A0A968GB81"/>
<protein>
    <submittedName>
        <fullName evidence="1">Uncharacterized protein</fullName>
    </submittedName>
</protein>
<dbReference type="Proteomes" id="UP000711995">
    <property type="component" value="Unassembled WGS sequence"/>
</dbReference>
<organism evidence="1 2">
    <name type="scientific">Entomospira entomophila</name>
    <dbReference type="NCBI Taxonomy" id="2719988"/>
    <lineage>
        <taxon>Bacteria</taxon>
        <taxon>Pseudomonadati</taxon>
        <taxon>Spirochaetota</taxon>
        <taxon>Spirochaetia</taxon>
        <taxon>Spirochaetales</taxon>
        <taxon>Spirochaetaceae</taxon>
        <taxon>Entomospira</taxon>
    </lineage>
</organism>
<gene>
    <name evidence="1" type="ORF">HCT14_06675</name>
</gene>
<comment type="caution">
    <text evidence="1">The sequence shown here is derived from an EMBL/GenBank/DDBJ whole genome shotgun (WGS) entry which is preliminary data.</text>
</comment>
<dbReference type="EMBL" id="JAATLJ010000001">
    <property type="protein sequence ID" value="NIZ41185.1"/>
    <property type="molecule type" value="Genomic_DNA"/>
</dbReference>
<sequence>MFSLLTYYPNNSPHITPLVKWIEPYSSLTLLNMKKRSFFRAPIQQDPLPMPTANYSHYALIYWRSKNKRIEPQILEWWSDLNKVDSAFPFILIEVTNDPNPPMLPPLPFLTYSRKPLFFSISVKDIEEDPSARVAFMQFLEQLTLSTTPDYESIE</sequence>
<evidence type="ECO:0000313" key="2">
    <source>
        <dbReference type="Proteomes" id="UP000711995"/>
    </source>
</evidence>
<accession>A0A968GB81</accession>
<reference evidence="1 2" key="1">
    <citation type="submission" date="2020-03" db="EMBL/GenBank/DDBJ databases">
        <title>Spirochaetal bacteria isolated from arthropods constitute a novel genus Entomospira genus novum within the order Spirochaetales.</title>
        <authorList>
            <person name="Grana-Miraglia L."/>
            <person name="Sikutova S."/>
            <person name="Fingerle V."/>
            <person name="Sing A."/>
            <person name="Castillo-Ramirez S."/>
            <person name="Margos G."/>
            <person name="Rudolf I."/>
        </authorList>
    </citation>
    <scope>NUCLEOTIDE SEQUENCE [LARGE SCALE GENOMIC DNA]</scope>
    <source>
        <strain evidence="1 2">BR193</strain>
    </source>
</reference>
<keyword evidence="2" id="KW-1185">Reference proteome</keyword>
<name>A0A968GB81_9SPIO</name>
<evidence type="ECO:0000313" key="1">
    <source>
        <dbReference type="EMBL" id="NIZ41185.1"/>
    </source>
</evidence>